<dbReference type="AlphaFoldDB" id="A0A9D1M4H6"/>
<dbReference type="EMBL" id="DVNC01000031">
    <property type="protein sequence ID" value="HIU53411.1"/>
    <property type="molecule type" value="Genomic_DNA"/>
</dbReference>
<gene>
    <name evidence="1" type="ORF">IAD20_04965</name>
</gene>
<accession>A0A9D1M4H6</accession>
<evidence type="ECO:0000313" key="2">
    <source>
        <dbReference type="Proteomes" id="UP000824107"/>
    </source>
</evidence>
<name>A0A9D1M4H6_9PROT</name>
<organism evidence="1 2">
    <name type="scientific">Candidatus Scatocola faecipullorum</name>
    <dbReference type="NCBI Taxonomy" id="2840917"/>
    <lineage>
        <taxon>Bacteria</taxon>
        <taxon>Pseudomonadati</taxon>
        <taxon>Pseudomonadota</taxon>
        <taxon>Alphaproteobacteria</taxon>
        <taxon>Rhodospirillales</taxon>
        <taxon>Rhodospirillaceae</taxon>
        <taxon>Rhodospirillaceae incertae sedis</taxon>
        <taxon>Candidatus Scatocola</taxon>
    </lineage>
</organism>
<comment type="caution">
    <text evidence="1">The sequence shown here is derived from an EMBL/GenBank/DDBJ whole genome shotgun (WGS) entry which is preliminary data.</text>
</comment>
<protein>
    <submittedName>
        <fullName evidence="1">Uncharacterized protein</fullName>
    </submittedName>
</protein>
<evidence type="ECO:0000313" key="1">
    <source>
        <dbReference type="EMBL" id="HIU53411.1"/>
    </source>
</evidence>
<sequence length="166" mass="18555">MVALVKETKGEVFIKAIEEAKNNKGHIFSLLLETLQNEYPQAEAVTIVNKVKNFDALVNYDASLAKFQIGRNGDNIRKTMEDISSTEVLGEDNFKYKQLMIKKLNVLASINPDAKTYADLAAAAYISQGFGDAKLFKREFTNYVHNLHNISTVGCWDTECLARLGC</sequence>
<proteinExistence type="predicted"/>
<reference evidence="1" key="1">
    <citation type="submission" date="2020-10" db="EMBL/GenBank/DDBJ databases">
        <authorList>
            <person name="Gilroy R."/>
        </authorList>
    </citation>
    <scope>NUCLEOTIDE SEQUENCE</scope>
    <source>
        <strain evidence="1">ChiW3-316</strain>
    </source>
</reference>
<reference evidence="1" key="2">
    <citation type="journal article" date="2021" name="PeerJ">
        <title>Extensive microbial diversity within the chicken gut microbiome revealed by metagenomics and culture.</title>
        <authorList>
            <person name="Gilroy R."/>
            <person name="Ravi A."/>
            <person name="Getino M."/>
            <person name="Pursley I."/>
            <person name="Horton D.L."/>
            <person name="Alikhan N.F."/>
            <person name="Baker D."/>
            <person name="Gharbi K."/>
            <person name="Hall N."/>
            <person name="Watson M."/>
            <person name="Adriaenssens E.M."/>
            <person name="Foster-Nyarko E."/>
            <person name="Jarju S."/>
            <person name="Secka A."/>
            <person name="Antonio M."/>
            <person name="Oren A."/>
            <person name="Chaudhuri R.R."/>
            <person name="La Ragione R."/>
            <person name="Hildebrand F."/>
            <person name="Pallen M.J."/>
        </authorList>
    </citation>
    <scope>NUCLEOTIDE SEQUENCE</scope>
    <source>
        <strain evidence="1">ChiW3-316</strain>
    </source>
</reference>
<dbReference type="Proteomes" id="UP000824107">
    <property type="component" value="Unassembled WGS sequence"/>
</dbReference>